<evidence type="ECO:0000256" key="4">
    <source>
        <dbReference type="ARBA" id="ARBA00022729"/>
    </source>
</evidence>
<evidence type="ECO:0000313" key="9">
    <source>
        <dbReference type="EMBL" id="KAH8511390.1"/>
    </source>
</evidence>
<evidence type="ECO:0008006" key="11">
    <source>
        <dbReference type="Google" id="ProtNLM"/>
    </source>
</evidence>
<dbReference type="EMBL" id="JACEGQ020000004">
    <property type="protein sequence ID" value="KAH8511390.1"/>
    <property type="molecule type" value="Genomic_DNA"/>
</dbReference>
<dbReference type="InterPro" id="IPR035669">
    <property type="entry name" value="SGNH_plant_lipase-like"/>
</dbReference>
<dbReference type="GO" id="GO:0016788">
    <property type="term" value="F:hydrolase activity, acting on ester bonds"/>
    <property type="evidence" value="ECO:0007669"/>
    <property type="project" value="InterPro"/>
</dbReference>
<name>A0A8T2Z254_POPDE</name>
<proteinExistence type="inferred from homology"/>
<dbReference type="GO" id="GO:0005576">
    <property type="term" value="C:extracellular region"/>
    <property type="evidence" value="ECO:0007669"/>
    <property type="project" value="UniProtKB-SubCell"/>
</dbReference>
<keyword evidence="5" id="KW-0378">Hydrolase</keyword>
<evidence type="ECO:0000256" key="3">
    <source>
        <dbReference type="ARBA" id="ARBA00022525"/>
    </source>
</evidence>
<organism evidence="9 10">
    <name type="scientific">Populus deltoides</name>
    <name type="common">Eastern poplar</name>
    <name type="synonym">Eastern cottonwood</name>
    <dbReference type="NCBI Taxonomy" id="3696"/>
    <lineage>
        <taxon>Eukaryota</taxon>
        <taxon>Viridiplantae</taxon>
        <taxon>Streptophyta</taxon>
        <taxon>Embryophyta</taxon>
        <taxon>Tracheophyta</taxon>
        <taxon>Spermatophyta</taxon>
        <taxon>Magnoliopsida</taxon>
        <taxon>eudicotyledons</taxon>
        <taxon>Gunneridae</taxon>
        <taxon>Pentapetalae</taxon>
        <taxon>rosids</taxon>
        <taxon>fabids</taxon>
        <taxon>Malpighiales</taxon>
        <taxon>Salicaceae</taxon>
        <taxon>Saliceae</taxon>
        <taxon>Populus</taxon>
    </lineage>
</organism>
<keyword evidence="4 8" id="KW-0732">Signal</keyword>
<dbReference type="InterPro" id="IPR051238">
    <property type="entry name" value="GDSL_esterase/lipase"/>
</dbReference>
<protein>
    <recommendedName>
        <fullName evidence="11">GDSL esterase/lipase</fullName>
    </recommendedName>
</protein>
<comment type="similarity">
    <text evidence="2">Belongs to the 'GDSL' lipolytic enzyme family.</text>
</comment>
<dbReference type="Proteomes" id="UP000807159">
    <property type="component" value="Chromosome 4"/>
</dbReference>
<keyword evidence="10" id="KW-1185">Reference proteome</keyword>
<sequence>MAIQGLALAAFILAAKATTLVSAASLVTFIFGDSLTEVGNNNYLQYSLARSDYPWYGIDYSGRKATGRFTNGRTIAAKLGIPPPPPYLSLSKNDDALLTGINYASGGAGILNDTGLYFIQRLSFDDQIDCFKQTKESITTKIGEDAANKLCNEAMYFIGIGSNDYVNNYLQPFLADSQQYTPEEFGELLISTLDKQLTRLYQLGARKMAFHGLGPLGCIPSQRVKSKTGLCLKRVNEWVLEFNSGVKKLIATLNHRLPNAKFTFADTYGDVLDLIDNPTAYGKCNHLLINNPTDA</sequence>
<evidence type="ECO:0000256" key="6">
    <source>
        <dbReference type="ARBA" id="ARBA00022963"/>
    </source>
</evidence>
<evidence type="ECO:0000256" key="7">
    <source>
        <dbReference type="ARBA" id="ARBA00023098"/>
    </source>
</evidence>
<dbReference type="AlphaFoldDB" id="A0A8T2Z254"/>
<evidence type="ECO:0000256" key="2">
    <source>
        <dbReference type="ARBA" id="ARBA00008668"/>
    </source>
</evidence>
<dbReference type="PANTHER" id="PTHR45650:SF16">
    <property type="entry name" value="OS02G0732800 PROTEIN"/>
    <property type="match status" value="1"/>
</dbReference>
<dbReference type="InterPro" id="IPR036514">
    <property type="entry name" value="SGNH_hydro_sf"/>
</dbReference>
<dbReference type="GO" id="GO:0016042">
    <property type="term" value="P:lipid catabolic process"/>
    <property type="evidence" value="ECO:0007669"/>
    <property type="project" value="UniProtKB-KW"/>
</dbReference>
<keyword evidence="6" id="KW-0442">Lipid degradation</keyword>
<keyword evidence="3" id="KW-0964">Secreted</keyword>
<evidence type="ECO:0000313" key="10">
    <source>
        <dbReference type="Proteomes" id="UP000807159"/>
    </source>
</evidence>
<comment type="caution">
    <text evidence="9">The sequence shown here is derived from an EMBL/GenBank/DDBJ whole genome shotgun (WGS) entry which is preliminary data.</text>
</comment>
<evidence type="ECO:0000256" key="8">
    <source>
        <dbReference type="SAM" id="SignalP"/>
    </source>
</evidence>
<keyword evidence="7" id="KW-0443">Lipid metabolism</keyword>
<feature type="chain" id="PRO_5035903526" description="GDSL esterase/lipase" evidence="8">
    <location>
        <begin position="18"/>
        <end position="295"/>
    </location>
</feature>
<dbReference type="CDD" id="cd01837">
    <property type="entry name" value="SGNH_plant_lipase_like"/>
    <property type="match status" value="1"/>
</dbReference>
<accession>A0A8T2Z254</accession>
<gene>
    <name evidence="9" type="ORF">H0E87_008813</name>
</gene>
<reference evidence="9" key="1">
    <citation type="journal article" date="2021" name="J. Hered.">
        <title>Genome Assembly of Salicaceae Populus deltoides (Eastern Cottonwood) I-69 Based on Nanopore Sequencing and Hi-C Technologies.</title>
        <authorList>
            <person name="Bai S."/>
            <person name="Wu H."/>
            <person name="Zhang J."/>
            <person name="Pan Z."/>
            <person name="Zhao W."/>
            <person name="Li Z."/>
            <person name="Tong C."/>
        </authorList>
    </citation>
    <scope>NUCLEOTIDE SEQUENCE</scope>
    <source>
        <tissue evidence="9">Leaf</tissue>
    </source>
</reference>
<feature type="signal peptide" evidence="8">
    <location>
        <begin position="1"/>
        <end position="17"/>
    </location>
</feature>
<dbReference type="InterPro" id="IPR001087">
    <property type="entry name" value="GDSL"/>
</dbReference>
<dbReference type="Gene3D" id="3.40.50.1110">
    <property type="entry name" value="SGNH hydrolase"/>
    <property type="match status" value="1"/>
</dbReference>
<dbReference type="PANTHER" id="PTHR45650">
    <property type="entry name" value="GDSL-LIKE LIPASE/ACYLHYDROLASE-RELATED"/>
    <property type="match status" value="1"/>
</dbReference>
<evidence type="ECO:0000256" key="1">
    <source>
        <dbReference type="ARBA" id="ARBA00004613"/>
    </source>
</evidence>
<evidence type="ECO:0000256" key="5">
    <source>
        <dbReference type="ARBA" id="ARBA00022801"/>
    </source>
</evidence>
<comment type="subcellular location">
    <subcellularLocation>
        <location evidence="1">Secreted</location>
    </subcellularLocation>
</comment>
<dbReference type="Pfam" id="PF00657">
    <property type="entry name" value="Lipase_GDSL"/>
    <property type="match status" value="1"/>
</dbReference>